<reference evidence="1 2" key="1">
    <citation type="journal article" date="2012" name="J. Bacteriol.">
        <title>Draft Genome Sequence of Oceaniovalibus guishaninsula JLT2003T.</title>
        <authorList>
            <person name="Tang K."/>
            <person name="Liu K."/>
            <person name="Jiao N."/>
        </authorList>
    </citation>
    <scope>NUCLEOTIDE SEQUENCE [LARGE SCALE GENOMIC DNA]</scope>
    <source>
        <strain evidence="1 2">JLT2003</strain>
    </source>
</reference>
<keyword evidence="2" id="KW-1185">Reference proteome</keyword>
<dbReference type="EMBL" id="AMGO01000006">
    <property type="protein sequence ID" value="EKE45596.1"/>
    <property type="molecule type" value="Genomic_DNA"/>
</dbReference>
<gene>
    <name evidence="1" type="ORF">OCGS_0213</name>
</gene>
<protein>
    <submittedName>
        <fullName evidence="1">Uncharacterized protein</fullName>
    </submittedName>
</protein>
<name>K2GSS5_9RHOB</name>
<sequence length="48" mass="5471">MDVHGRRSSARCGWVPPCHERTRCLRGKMHLCAYPCRIPPLVITGRPV</sequence>
<comment type="caution">
    <text evidence="1">The sequence shown here is derived from an EMBL/GenBank/DDBJ whole genome shotgun (WGS) entry which is preliminary data.</text>
</comment>
<evidence type="ECO:0000313" key="2">
    <source>
        <dbReference type="Proteomes" id="UP000006765"/>
    </source>
</evidence>
<dbReference type="Proteomes" id="UP000006765">
    <property type="component" value="Unassembled WGS sequence"/>
</dbReference>
<proteinExistence type="predicted"/>
<accession>K2GSS5</accession>
<organism evidence="1 2">
    <name type="scientific">Oceaniovalibus guishaninsula JLT2003</name>
    <dbReference type="NCBI Taxonomy" id="1231392"/>
    <lineage>
        <taxon>Bacteria</taxon>
        <taxon>Pseudomonadati</taxon>
        <taxon>Pseudomonadota</taxon>
        <taxon>Alphaproteobacteria</taxon>
        <taxon>Rhodobacterales</taxon>
        <taxon>Roseobacteraceae</taxon>
        <taxon>Oceaniovalibus</taxon>
    </lineage>
</organism>
<evidence type="ECO:0000313" key="1">
    <source>
        <dbReference type="EMBL" id="EKE45596.1"/>
    </source>
</evidence>
<dbReference type="AlphaFoldDB" id="K2GSS5"/>